<gene>
    <name evidence="5" type="ORF">NCAST_11_00500</name>
</gene>
<evidence type="ECO:0000256" key="2">
    <source>
        <dbReference type="ARBA" id="ARBA00022963"/>
    </source>
</evidence>
<keyword evidence="4" id="KW-0472">Membrane</keyword>
<keyword evidence="4" id="KW-1133">Transmembrane helix</keyword>
<keyword evidence="1" id="KW-0378">Hydrolase</keyword>
<evidence type="ECO:0000256" key="4">
    <source>
        <dbReference type="SAM" id="Phobius"/>
    </source>
</evidence>
<proteinExistence type="predicted"/>
<organism evidence="5 6">
    <name type="scientific">Nocardia asteroides NBRC 15531</name>
    <dbReference type="NCBI Taxonomy" id="1110697"/>
    <lineage>
        <taxon>Bacteria</taxon>
        <taxon>Bacillati</taxon>
        <taxon>Actinomycetota</taxon>
        <taxon>Actinomycetes</taxon>
        <taxon>Mycobacteriales</taxon>
        <taxon>Nocardiaceae</taxon>
        <taxon>Nocardia</taxon>
    </lineage>
</organism>
<evidence type="ECO:0000313" key="6">
    <source>
        <dbReference type="Proteomes" id="UP000017048"/>
    </source>
</evidence>
<protein>
    <recommendedName>
        <fullName evidence="7">Lipase</fullName>
    </recommendedName>
</protein>
<dbReference type="Gene3D" id="3.40.50.1820">
    <property type="entry name" value="alpha/beta hydrolase"/>
    <property type="match status" value="1"/>
</dbReference>
<feature type="transmembrane region" description="Helical" evidence="4">
    <location>
        <begin position="53"/>
        <end position="70"/>
    </location>
</feature>
<dbReference type="PANTHER" id="PTHR10272">
    <property type="entry name" value="PLATELET-ACTIVATING FACTOR ACETYLHYDROLASE"/>
    <property type="match status" value="1"/>
</dbReference>
<evidence type="ECO:0000256" key="3">
    <source>
        <dbReference type="ARBA" id="ARBA00023098"/>
    </source>
</evidence>
<dbReference type="RefSeq" id="WP_019045038.1">
    <property type="nucleotide sequence ID" value="NZ_BAFO02000011.1"/>
</dbReference>
<dbReference type="PANTHER" id="PTHR10272:SF0">
    <property type="entry name" value="PLATELET-ACTIVATING FACTOR ACETYLHYDROLASE"/>
    <property type="match status" value="1"/>
</dbReference>
<dbReference type="GeneID" id="91515148"/>
<dbReference type="GO" id="GO:0016042">
    <property type="term" value="P:lipid catabolic process"/>
    <property type="evidence" value="ECO:0007669"/>
    <property type="project" value="UniProtKB-KW"/>
</dbReference>
<feature type="transmembrane region" description="Helical" evidence="4">
    <location>
        <begin position="29"/>
        <end position="47"/>
    </location>
</feature>
<reference evidence="5 6" key="1">
    <citation type="journal article" date="2014" name="BMC Genomics">
        <title>Genome based analysis of type-I polyketide synthase and nonribosomal peptide synthetase gene clusters in seven strains of five representative Nocardia species.</title>
        <authorList>
            <person name="Komaki H."/>
            <person name="Ichikawa N."/>
            <person name="Hosoyama A."/>
            <person name="Takahashi-Nakaguchi A."/>
            <person name="Matsuzawa T."/>
            <person name="Suzuki K."/>
            <person name="Fujita N."/>
            <person name="Gonoi T."/>
        </authorList>
    </citation>
    <scope>NUCLEOTIDE SEQUENCE [LARGE SCALE GENOMIC DNA]</scope>
    <source>
        <strain evidence="5 6">NBRC 15531</strain>
    </source>
</reference>
<dbReference type="OrthoDB" id="569821at2"/>
<dbReference type="Proteomes" id="UP000017048">
    <property type="component" value="Unassembled WGS sequence"/>
</dbReference>
<keyword evidence="6" id="KW-1185">Reference proteome</keyword>
<evidence type="ECO:0000313" key="5">
    <source>
        <dbReference type="EMBL" id="GAD82553.1"/>
    </source>
</evidence>
<evidence type="ECO:0008006" key="7">
    <source>
        <dbReference type="Google" id="ProtNLM"/>
    </source>
</evidence>
<evidence type="ECO:0000256" key="1">
    <source>
        <dbReference type="ARBA" id="ARBA00022801"/>
    </source>
</evidence>
<sequence length="453" mass="48617">MSVLDAVLLVATVALAITLVAAPRIGRRAAPFALPVLVIYALLLAIVEDYYWHWLPAYLLIAVMFAFVMTAGAGKRVLFRSGIGVLAALSLLPWALPPVPELPEPTGPYAVGSEIFRWVDESRPEPVTAADDRRNVVAQAWYPAEQVSGRQYVYLDGDGRLPDRVSMIPGFVLSNYSHIDTNAAADVDVAPERERWPVVLFSPGYGAPRAFYTGLATDLASRGFVVLAVDHPYESGVTELADGTVATTVENIAADDPDQLRYMTERLDTRTADLRFVLDQLGRPDTLGPLAGRVDLAQVTAIGHSLGGAAALSALSTDPRLTAAANIDGTLYGDLTERSLDRPVLLLESDHDVTGHSARYTDGNNAVLHRLRAPGFRYEITDADHYGFADVHQFLAAPVRVVARNLFAGSRDAVDTQRTANDILVPFLRGEHAAIAAAAAAHPGVEGGPVAGR</sequence>
<dbReference type="InterPro" id="IPR029058">
    <property type="entry name" value="AB_hydrolase_fold"/>
</dbReference>
<keyword evidence="2" id="KW-0442">Lipid degradation</keyword>
<keyword evidence="3" id="KW-0443">Lipid metabolism</keyword>
<dbReference type="STRING" id="1824.SAMN05444423_103391"/>
<dbReference type="SUPFAM" id="SSF53474">
    <property type="entry name" value="alpha/beta-Hydrolases"/>
    <property type="match status" value="1"/>
</dbReference>
<feature type="transmembrane region" description="Helical" evidence="4">
    <location>
        <begin position="6"/>
        <end position="22"/>
    </location>
</feature>
<comment type="caution">
    <text evidence="5">The sequence shown here is derived from an EMBL/GenBank/DDBJ whole genome shotgun (WGS) entry which is preliminary data.</text>
</comment>
<dbReference type="eggNOG" id="COG4188">
    <property type="taxonomic scope" value="Bacteria"/>
</dbReference>
<accession>U5E7Y4</accession>
<dbReference type="AlphaFoldDB" id="U5E7Y4"/>
<dbReference type="Pfam" id="PF03403">
    <property type="entry name" value="PAF-AH_p_II"/>
    <property type="match status" value="2"/>
</dbReference>
<keyword evidence="4" id="KW-0812">Transmembrane</keyword>
<dbReference type="GO" id="GO:0003847">
    <property type="term" value="F:1-alkyl-2-acetylglycerophosphocholine esterase activity"/>
    <property type="evidence" value="ECO:0007669"/>
    <property type="project" value="TreeGrafter"/>
</dbReference>
<dbReference type="EMBL" id="BAFO02000011">
    <property type="protein sequence ID" value="GAD82553.1"/>
    <property type="molecule type" value="Genomic_DNA"/>
</dbReference>
<name>U5E7Y4_NOCAS</name>